<sequence length="425" mass="47654">MAARGENGDDAVTLTRRKSNTPDIEPRWLNLTGYPAMPTGISTVGGPDAIEMNSGCVHPSTMWSCALPKEDQEMNKPYDAETPKFRIEIRFKNGTYPRSTTVTTKTKRQLKSTLGERLVRRILGRSRLYARSDDFTPIPAPPNLKDIEFLGNTTDRFTQPFVGEETPFYVTFLSTGDLDSLSKRDSFPDPFPNLTDIIPSPTIAPDGTAAAANLLPVPKDQPLRLYDRGMPTERYSFYTYYNRSIFLKSAAPLNESDTTDVPDDKNGGSTKSAARVRCTWAETRFNVQIWTRPQQARLQLVKPSVLFNHSSTPPVNSAFPYATDFSRPGTFPYPITIKIDRHGGDAKKKMVYCYGMNERSQIELNERKLQLEFRGFGGVLINPAGGIFNLTGSDGHKKRDEDWMPVDGGTGGCKCEWRNFYAVRE</sequence>
<evidence type="ECO:0000313" key="3">
    <source>
        <dbReference type="Proteomes" id="UP000002058"/>
    </source>
</evidence>
<name>C4JHL3_UNCRE</name>
<evidence type="ECO:0000313" key="2">
    <source>
        <dbReference type="EMBL" id="EEP76527.1"/>
    </source>
</evidence>
<dbReference type="HOGENOM" id="CLU_058460_0_0_1"/>
<dbReference type="VEuPathDB" id="FungiDB:UREG_01376"/>
<dbReference type="OrthoDB" id="10259622at2759"/>
<dbReference type="Proteomes" id="UP000002058">
    <property type="component" value="Unassembled WGS sequence"/>
</dbReference>
<dbReference type="EMBL" id="CH476615">
    <property type="protein sequence ID" value="EEP76527.1"/>
    <property type="molecule type" value="Genomic_DNA"/>
</dbReference>
<proteinExistence type="predicted"/>
<gene>
    <name evidence="2" type="ORF">UREG_01376</name>
</gene>
<evidence type="ECO:0000256" key="1">
    <source>
        <dbReference type="SAM" id="MobiDB-lite"/>
    </source>
</evidence>
<feature type="region of interest" description="Disordered" evidence="1">
    <location>
        <begin position="1"/>
        <end position="24"/>
    </location>
</feature>
<dbReference type="eggNOG" id="KOG2707">
    <property type="taxonomic scope" value="Eukaryota"/>
</dbReference>
<dbReference type="STRING" id="336963.C4JHL3"/>
<dbReference type="OMA" id="QESGCIN"/>
<dbReference type="GeneID" id="8442705"/>
<protein>
    <submittedName>
        <fullName evidence="2">Uncharacterized protein</fullName>
    </submittedName>
</protein>
<reference evidence="3" key="1">
    <citation type="journal article" date="2009" name="Genome Res.">
        <title>Comparative genomic analyses of the human fungal pathogens Coccidioides and their relatives.</title>
        <authorList>
            <person name="Sharpton T.J."/>
            <person name="Stajich J.E."/>
            <person name="Rounsley S.D."/>
            <person name="Gardner M.J."/>
            <person name="Wortman J.R."/>
            <person name="Jordar V.S."/>
            <person name="Maiti R."/>
            <person name="Kodira C.D."/>
            <person name="Neafsey D.E."/>
            <person name="Zeng Q."/>
            <person name="Hung C.-Y."/>
            <person name="McMahan C."/>
            <person name="Muszewska A."/>
            <person name="Grynberg M."/>
            <person name="Mandel M.A."/>
            <person name="Kellner E.M."/>
            <person name="Barker B.M."/>
            <person name="Galgiani J.N."/>
            <person name="Orbach M.J."/>
            <person name="Kirkland T.N."/>
            <person name="Cole G.T."/>
            <person name="Henn M.R."/>
            <person name="Birren B.W."/>
            <person name="Taylor J.W."/>
        </authorList>
    </citation>
    <scope>NUCLEOTIDE SEQUENCE [LARGE SCALE GENOMIC DNA]</scope>
    <source>
        <strain evidence="3">UAMH 1704</strain>
    </source>
</reference>
<dbReference type="InParanoid" id="C4JHL3"/>
<dbReference type="RefSeq" id="XP_002541860.1">
    <property type="nucleotide sequence ID" value="XM_002541814.1"/>
</dbReference>
<keyword evidence="3" id="KW-1185">Reference proteome</keyword>
<dbReference type="KEGG" id="ure:UREG_01376"/>
<organism evidence="2 3">
    <name type="scientific">Uncinocarpus reesii (strain UAMH 1704)</name>
    <dbReference type="NCBI Taxonomy" id="336963"/>
    <lineage>
        <taxon>Eukaryota</taxon>
        <taxon>Fungi</taxon>
        <taxon>Dikarya</taxon>
        <taxon>Ascomycota</taxon>
        <taxon>Pezizomycotina</taxon>
        <taxon>Eurotiomycetes</taxon>
        <taxon>Eurotiomycetidae</taxon>
        <taxon>Onygenales</taxon>
        <taxon>Onygenaceae</taxon>
        <taxon>Uncinocarpus</taxon>
    </lineage>
</organism>
<accession>C4JHL3</accession>
<dbReference type="AlphaFoldDB" id="C4JHL3"/>